<proteinExistence type="predicted"/>
<dbReference type="EMBL" id="CAAALY010055581">
    <property type="protein sequence ID" value="VEL22274.1"/>
    <property type="molecule type" value="Genomic_DNA"/>
</dbReference>
<dbReference type="AlphaFoldDB" id="A0A3S5AF02"/>
<comment type="caution">
    <text evidence="1">The sequence shown here is derived from an EMBL/GenBank/DDBJ whole genome shotgun (WGS) entry which is preliminary data.</text>
</comment>
<sequence>MSDSGTCPLTEEARVWWQKSRLGGEEGGMLSRRSASWQLRACPRLAGPRPSEEQTGQGLISTPRPVGAICEGSMAATCDPRPNGLPTRCRSCLSWCWQTATLLLRSPETGHSCGGVVVHFHFCRLLRQHSCSSLLPFRETGQNESDANLAKA</sequence>
<evidence type="ECO:0000313" key="2">
    <source>
        <dbReference type="Proteomes" id="UP000784294"/>
    </source>
</evidence>
<evidence type="ECO:0000313" key="1">
    <source>
        <dbReference type="EMBL" id="VEL22274.1"/>
    </source>
</evidence>
<organism evidence="1 2">
    <name type="scientific">Protopolystoma xenopodis</name>
    <dbReference type="NCBI Taxonomy" id="117903"/>
    <lineage>
        <taxon>Eukaryota</taxon>
        <taxon>Metazoa</taxon>
        <taxon>Spiralia</taxon>
        <taxon>Lophotrochozoa</taxon>
        <taxon>Platyhelminthes</taxon>
        <taxon>Monogenea</taxon>
        <taxon>Polyopisthocotylea</taxon>
        <taxon>Polystomatidea</taxon>
        <taxon>Polystomatidae</taxon>
        <taxon>Protopolystoma</taxon>
    </lineage>
</organism>
<protein>
    <submittedName>
        <fullName evidence="1">Uncharacterized protein</fullName>
    </submittedName>
</protein>
<name>A0A3S5AF02_9PLAT</name>
<gene>
    <name evidence="1" type="ORF">PXEA_LOCUS15714</name>
</gene>
<accession>A0A3S5AF02</accession>
<dbReference type="Proteomes" id="UP000784294">
    <property type="component" value="Unassembled WGS sequence"/>
</dbReference>
<keyword evidence="2" id="KW-1185">Reference proteome</keyword>
<reference evidence="1" key="1">
    <citation type="submission" date="2018-11" db="EMBL/GenBank/DDBJ databases">
        <authorList>
            <consortium name="Pathogen Informatics"/>
        </authorList>
    </citation>
    <scope>NUCLEOTIDE SEQUENCE</scope>
</reference>